<dbReference type="Gene3D" id="2.60.40.10">
    <property type="entry name" value="Immunoglobulins"/>
    <property type="match status" value="2"/>
</dbReference>
<dbReference type="FunCoup" id="A0A803JXS7">
    <property type="interactions" value="383"/>
</dbReference>
<protein>
    <submittedName>
        <fullName evidence="8">SLAM family member 9</fullName>
    </submittedName>
</protein>
<dbReference type="SUPFAM" id="SSF48726">
    <property type="entry name" value="Immunoglobulin"/>
    <property type="match status" value="2"/>
</dbReference>
<dbReference type="Ensembl" id="ENSXETT00000121215">
    <property type="protein sequence ID" value="ENSXETP00000112825"/>
    <property type="gene ID" value="ENSXETG00000049284"/>
</dbReference>
<evidence type="ECO:0000256" key="5">
    <source>
        <dbReference type="SAM" id="Phobius"/>
    </source>
</evidence>
<dbReference type="InterPro" id="IPR007110">
    <property type="entry name" value="Ig-like_dom"/>
</dbReference>
<keyword evidence="5" id="KW-0812">Transmembrane</keyword>
<dbReference type="Pfam" id="PF07686">
    <property type="entry name" value="V-set"/>
    <property type="match status" value="1"/>
</dbReference>
<dbReference type="InParanoid" id="A0A803JXS7"/>
<dbReference type="AlphaFoldDB" id="A0A803JXS7"/>
<dbReference type="GO" id="GO:0016020">
    <property type="term" value="C:membrane"/>
    <property type="evidence" value="ECO:0007669"/>
    <property type="project" value="UniProtKB-SubCell"/>
</dbReference>
<feature type="domain" description="Ig-like" evidence="7">
    <location>
        <begin position="127"/>
        <end position="209"/>
    </location>
</feature>
<feature type="chain" id="PRO_5031504371" evidence="6">
    <location>
        <begin position="22"/>
        <end position="295"/>
    </location>
</feature>
<reference evidence="8" key="1">
    <citation type="journal article" date="2010" name="Science">
        <title>The genome of the Western clawed frog Xenopus tropicalis.</title>
        <authorList>
            <person name="Hellsten U."/>
            <person name="Harland R.M."/>
            <person name="Gilchrist M.J."/>
            <person name="Hendrix D."/>
            <person name="Jurka J."/>
            <person name="Kapitonov V."/>
            <person name="Ovcharenko I."/>
            <person name="Putnam N.H."/>
            <person name="Shu S."/>
            <person name="Taher L."/>
            <person name="Blitz I.L."/>
            <person name="Blumberg B."/>
            <person name="Dichmann D.S."/>
            <person name="Dubchak I."/>
            <person name="Amaya E."/>
            <person name="Detter J.C."/>
            <person name="Fletcher R."/>
            <person name="Gerhard D.S."/>
            <person name="Goodstein D."/>
            <person name="Graves T."/>
            <person name="Grigoriev I.V."/>
            <person name="Grimwood J."/>
            <person name="Kawashima T."/>
            <person name="Lindquist E."/>
            <person name="Lucas S.M."/>
            <person name="Mead P.E."/>
            <person name="Mitros T."/>
            <person name="Ogino H."/>
            <person name="Ohta Y."/>
            <person name="Poliakov A.V."/>
            <person name="Pollet N."/>
            <person name="Robert J."/>
            <person name="Salamov A."/>
            <person name="Sater A.K."/>
            <person name="Schmutz J."/>
            <person name="Terry A."/>
            <person name="Vize P.D."/>
            <person name="Warren W.C."/>
            <person name="Wells D."/>
            <person name="Wills A."/>
            <person name="Wilson R.K."/>
            <person name="Zimmerman L.B."/>
            <person name="Zorn A.M."/>
            <person name="Grainger R."/>
            <person name="Grammer T."/>
            <person name="Khokha M.K."/>
            <person name="Richardson P.M."/>
            <person name="Rokhsar D.S."/>
        </authorList>
    </citation>
    <scope>NUCLEOTIDE SEQUENCE [LARGE SCALE GENOMIC DNA]</scope>
    <source>
        <strain evidence="8">Nigerian</strain>
    </source>
</reference>
<dbReference type="PROSITE" id="PS50835">
    <property type="entry name" value="IG_LIKE"/>
    <property type="match status" value="1"/>
</dbReference>
<proteinExistence type="predicted"/>
<organism evidence="8">
    <name type="scientific">Xenopus tropicalis</name>
    <name type="common">Western clawed frog</name>
    <name type="synonym">Silurana tropicalis</name>
    <dbReference type="NCBI Taxonomy" id="8364"/>
    <lineage>
        <taxon>Eukaryota</taxon>
        <taxon>Metazoa</taxon>
        <taxon>Chordata</taxon>
        <taxon>Craniata</taxon>
        <taxon>Vertebrata</taxon>
        <taxon>Euteleostomi</taxon>
        <taxon>Amphibia</taxon>
        <taxon>Batrachia</taxon>
        <taxon>Anura</taxon>
        <taxon>Pipoidea</taxon>
        <taxon>Pipidae</taxon>
        <taxon>Xenopodinae</taxon>
        <taxon>Xenopus</taxon>
        <taxon>Silurana</taxon>
    </lineage>
</organism>
<evidence type="ECO:0000256" key="3">
    <source>
        <dbReference type="ARBA" id="ARBA00023136"/>
    </source>
</evidence>
<evidence type="ECO:0000256" key="4">
    <source>
        <dbReference type="ARBA" id="ARBA00023180"/>
    </source>
</evidence>
<evidence type="ECO:0000259" key="7">
    <source>
        <dbReference type="PROSITE" id="PS50835"/>
    </source>
</evidence>
<dbReference type="InterPro" id="IPR013106">
    <property type="entry name" value="Ig_V-set"/>
</dbReference>
<evidence type="ECO:0000256" key="1">
    <source>
        <dbReference type="ARBA" id="ARBA00004370"/>
    </source>
</evidence>
<dbReference type="InterPro" id="IPR036179">
    <property type="entry name" value="Ig-like_dom_sf"/>
</dbReference>
<keyword evidence="5" id="KW-1133">Transmembrane helix</keyword>
<dbReference type="InterPro" id="IPR013783">
    <property type="entry name" value="Ig-like_fold"/>
</dbReference>
<keyword evidence="2 6" id="KW-0732">Signal</keyword>
<dbReference type="GeneTree" id="ENSGT01030000234540"/>
<keyword evidence="3 5" id="KW-0472">Membrane</keyword>
<dbReference type="PANTHER" id="PTHR12080:SF118">
    <property type="entry name" value="SLAM FAMILY MEMBER 9"/>
    <property type="match status" value="1"/>
</dbReference>
<feature type="transmembrane region" description="Helical" evidence="5">
    <location>
        <begin position="222"/>
        <end position="243"/>
    </location>
</feature>
<accession>A0A803JXS7</accession>
<keyword evidence="4" id="KW-0325">Glycoprotein</keyword>
<dbReference type="PANTHER" id="PTHR12080">
    <property type="entry name" value="SIGNALING LYMPHOCYTIC ACTIVATION MOLECULE"/>
    <property type="match status" value="1"/>
</dbReference>
<evidence type="ECO:0000256" key="2">
    <source>
        <dbReference type="ARBA" id="ARBA00022729"/>
    </source>
</evidence>
<gene>
    <name evidence="8" type="primary">LOC116406763</name>
</gene>
<evidence type="ECO:0000256" key="6">
    <source>
        <dbReference type="SAM" id="SignalP"/>
    </source>
</evidence>
<feature type="signal peptide" evidence="6">
    <location>
        <begin position="1"/>
        <end position="21"/>
    </location>
</feature>
<comment type="subcellular location">
    <subcellularLocation>
        <location evidence="1">Membrane</location>
    </subcellularLocation>
</comment>
<reference evidence="8" key="2">
    <citation type="submission" date="2021-03" db="UniProtKB">
        <authorList>
            <consortium name="Ensembl"/>
        </authorList>
    </citation>
    <scope>IDENTIFICATION</scope>
</reference>
<name>A0A803JXS7_XENTR</name>
<evidence type="ECO:0000313" key="8">
    <source>
        <dbReference type="Ensembl" id="ENSXETP00000112825"/>
    </source>
</evidence>
<sequence>MKPIELVFFLSLVLQICSVTGNGPVPVIDHVEGSVVLPYSLSVPVREAYWDFPCNGHRVKVAEFRDQKFSITREEFRSRMDCSDNGTSLMIRNLRMNDSGIYTALIYDTEQRRHEISYNLTVFKLVPKPEIKWEKKWNEDGQCYYTLNCSVQSDSPALSYSWMYRYNNSEYQHYANGSTIQISAHKNTREFLCLVQNPVNEENTAFVVSTCPEKGNKRIEEVLILSVITSVCFLAAVFGFLILRKSRLVKKNHDIIYTGIGGFPLKSTNQNVCNQNGTNRKPLLYPETTYVDVKR</sequence>
<dbReference type="InterPro" id="IPR015631">
    <property type="entry name" value="CD2/SLAM_rcpt"/>
</dbReference>